<dbReference type="AlphaFoldDB" id="A0A5C2S203"/>
<dbReference type="EMBL" id="ML122280">
    <property type="protein sequence ID" value="RPD57565.1"/>
    <property type="molecule type" value="Genomic_DNA"/>
</dbReference>
<evidence type="ECO:0000256" key="2">
    <source>
        <dbReference type="SAM" id="MobiDB-lite"/>
    </source>
</evidence>
<keyword evidence="4" id="KW-1185">Reference proteome</keyword>
<feature type="compositionally biased region" description="Basic residues" evidence="2">
    <location>
        <begin position="205"/>
        <end position="216"/>
    </location>
</feature>
<proteinExistence type="predicted"/>
<evidence type="ECO:0000313" key="4">
    <source>
        <dbReference type="Proteomes" id="UP000313359"/>
    </source>
</evidence>
<feature type="region of interest" description="Disordered" evidence="2">
    <location>
        <begin position="48"/>
        <end position="71"/>
    </location>
</feature>
<evidence type="ECO:0000256" key="1">
    <source>
        <dbReference type="SAM" id="Coils"/>
    </source>
</evidence>
<reference evidence="3" key="1">
    <citation type="journal article" date="2018" name="Genome Biol. Evol.">
        <title>Genomics and development of Lentinus tigrinus, a white-rot wood-decaying mushroom with dimorphic fruiting bodies.</title>
        <authorList>
            <person name="Wu B."/>
            <person name="Xu Z."/>
            <person name="Knudson A."/>
            <person name="Carlson A."/>
            <person name="Chen N."/>
            <person name="Kovaka S."/>
            <person name="LaButti K."/>
            <person name="Lipzen A."/>
            <person name="Pennachio C."/>
            <person name="Riley R."/>
            <person name="Schakwitz W."/>
            <person name="Umezawa K."/>
            <person name="Ohm R.A."/>
            <person name="Grigoriev I.V."/>
            <person name="Nagy L.G."/>
            <person name="Gibbons J."/>
            <person name="Hibbett D."/>
        </authorList>
    </citation>
    <scope>NUCLEOTIDE SEQUENCE [LARGE SCALE GENOMIC DNA]</scope>
    <source>
        <strain evidence="3">ALCF2SS1-6</strain>
    </source>
</reference>
<evidence type="ECO:0000313" key="3">
    <source>
        <dbReference type="EMBL" id="RPD57565.1"/>
    </source>
</evidence>
<keyword evidence="1" id="KW-0175">Coiled coil</keyword>
<dbReference type="Proteomes" id="UP000313359">
    <property type="component" value="Unassembled WGS sequence"/>
</dbReference>
<gene>
    <name evidence="3" type="ORF">L227DRAFT_577863</name>
</gene>
<feature type="region of interest" description="Disordered" evidence="2">
    <location>
        <begin position="154"/>
        <end position="232"/>
    </location>
</feature>
<sequence length="531" mass="60385">MNFANSTGSNYSSNYVFDFDPSTVNFQPGFSPQQPHFISDPLAFDENCPPGPATSDAPQHPNFIHRSPQRDSRYTYPVNSMATPPEAVPGFAAQMAEYRTQQLARALTEPSQHANINSHVRFDPVEFLEQEQRQYQADSEDDDLLGTEELLQRKPAQGGRAGHNASTFKSGATTTPVSKKSEMGVAASNNPKTAEPEASTPARAQGRKTPRTRGRGARSGAANRRIQGASDEEIARLSPEAKQAAQLKSTGLTEEEKLKTVEFITQPERWKTFRLSQAHIFQHLADVVFKKRVKPTQVSNYWHGQAWDKYKACQENLVRHTGGGDGDDDWFSSEDSDCLLGSETDPDDEDGQGRAFVRYSLKKDITGTHSRKKLVEFMHSEVYRLIHKVAHKDQSVTREEAFHSKHELSDTDDLRARLGKRRREKKLDTDKHDSIIESALSTISKRAKVQEEMQRAQLELEKARAAREEEEHRERERIRQMELLHARRKLRLEERTQAMDLLRHPDPEVVAEGRRLLQKLREEEEVDKLKV</sequence>
<organism evidence="3 4">
    <name type="scientific">Lentinus tigrinus ALCF2SS1-6</name>
    <dbReference type="NCBI Taxonomy" id="1328759"/>
    <lineage>
        <taxon>Eukaryota</taxon>
        <taxon>Fungi</taxon>
        <taxon>Dikarya</taxon>
        <taxon>Basidiomycota</taxon>
        <taxon>Agaricomycotina</taxon>
        <taxon>Agaricomycetes</taxon>
        <taxon>Polyporales</taxon>
        <taxon>Polyporaceae</taxon>
        <taxon>Lentinus</taxon>
    </lineage>
</organism>
<name>A0A5C2S203_9APHY</name>
<feature type="compositionally biased region" description="Polar residues" evidence="2">
    <location>
        <begin position="164"/>
        <end position="178"/>
    </location>
</feature>
<protein>
    <submittedName>
        <fullName evidence="3">Uncharacterized protein</fullName>
    </submittedName>
</protein>
<accession>A0A5C2S203</accession>
<dbReference type="OrthoDB" id="2758669at2759"/>
<feature type="coiled-coil region" evidence="1">
    <location>
        <begin position="446"/>
        <end position="475"/>
    </location>
</feature>